<feature type="transmembrane region" description="Helical" evidence="2">
    <location>
        <begin position="6"/>
        <end position="24"/>
    </location>
</feature>
<organism evidence="3 4">
    <name type="scientific">Pavo cristatus</name>
    <name type="common">Indian peafowl</name>
    <name type="synonym">Blue peafowl</name>
    <dbReference type="NCBI Taxonomy" id="9049"/>
    <lineage>
        <taxon>Eukaryota</taxon>
        <taxon>Metazoa</taxon>
        <taxon>Chordata</taxon>
        <taxon>Craniata</taxon>
        <taxon>Vertebrata</taxon>
        <taxon>Euteleostomi</taxon>
        <taxon>Archelosauria</taxon>
        <taxon>Archosauria</taxon>
        <taxon>Dinosauria</taxon>
        <taxon>Saurischia</taxon>
        <taxon>Theropoda</taxon>
        <taxon>Coelurosauria</taxon>
        <taxon>Aves</taxon>
        <taxon>Neognathae</taxon>
        <taxon>Galloanserae</taxon>
        <taxon>Galliformes</taxon>
        <taxon>Phasianidae</taxon>
        <taxon>Phasianinae</taxon>
        <taxon>Pavo</taxon>
    </lineage>
</organism>
<reference evidence="3" key="1">
    <citation type="submission" date="2025-08" db="UniProtKB">
        <authorList>
            <consortium name="Ensembl"/>
        </authorList>
    </citation>
    <scope>IDENTIFICATION</scope>
</reference>
<feature type="region of interest" description="Disordered" evidence="1">
    <location>
        <begin position="47"/>
        <end position="68"/>
    </location>
</feature>
<keyword evidence="2" id="KW-1133">Transmembrane helix</keyword>
<evidence type="ECO:0000313" key="3">
    <source>
        <dbReference type="Ensembl" id="ENSPSTP00000011095.1"/>
    </source>
</evidence>
<evidence type="ECO:0000313" key="4">
    <source>
        <dbReference type="Proteomes" id="UP000694428"/>
    </source>
</evidence>
<proteinExistence type="predicted"/>
<dbReference type="AlphaFoldDB" id="A0A8C9F5Y5"/>
<keyword evidence="2" id="KW-0472">Membrane</keyword>
<keyword evidence="4" id="KW-1185">Reference proteome</keyword>
<reference evidence="3" key="2">
    <citation type="submission" date="2025-09" db="UniProtKB">
        <authorList>
            <consortium name="Ensembl"/>
        </authorList>
    </citation>
    <scope>IDENTIFICATION</scope>
</reference>
<protein>
    <submittedName>
        <fullName evidence="3">Uncharacterized protein</fullName>
    </submittedName>
</protein>
<feature type="compositionally biased region" description="Gly residues" evidence="1">
    <location>
        <begin position="54"/>
        <end position="68"/>
    </location>
</feature>
<dbReference type="Ensembl" id="ENSPSTT00000011648.1">
    <property type="protein sequence ID" value="ENSPSTP00000011095.1"/>
    <property type="gene ID" value="ENSPSTG00000007808.1"/>
</dbReference>
<dbReference type="Proteomes" id="UP000694428">
    <property type="component" value="Unplaced"/>
</dbReference>
<accession>A0A8C9F5Y5</accession>
<evidence type="ECO:0000256" key="2">
    <source>
        <dbReference type="SAM" id="Phobius"/>
    </source>
</evidence>
<name>A0A8C9F5Y5_PAVCR</name>
<keyword evidence="2" id="KW-0812">Transmembrane</keyword>
<sequence length="68" mass="7400">QVFLWLYFYSSCVCWLSFFALPFLRDMDRDYGHGGYGGPRSMDSYLNQSYGMESHGGGGGGGGGGGNR</sequence>
<evidence type="ECO:0000256" key="1">
    <source>
        <dbReference type="SAM" id="MobiDB-lite"/>
    </source>
</evidence>